<dbReference type="Proteomes" id="UP000217083">
    <property type="component" value="Unassembled WGS sequence"/>
</dbReference>
<reference evidence="2" key="1">
    <citation type="submission" date="2017-08" db="EMBL/GenBank/DDBJ databases">
        <authorList>
            <person name="Huang Z."/>
        </authorList>
    </citation>
    <scope>NUCLEOTIDE SEQUENCE [LARGE SCALE GENOMIC DNA]</scope>
    <source>
        <strain evidence="2">SA5d-4</strain>
    </source>
</reference>
<dbReference type="Gene3D" id="3.10.20.30">
    <property type="match status" value="1"/>
</dbReference>
<keyword evidence="2" id="KW-1185">Reference proteome</keyword>
<dbReference type="InterPro" id="IPR016155">
    <property type="entry name" value="Mopterin_synth/thiamin_S_b"/>
</dbReference>
<dbReference type="InterPro" id="IPR003749">
    <property type="entry name" value="ThiS/MoaD-like"/>
</dbReference>
<dbReference type="EMBL" id="NPIA01000002">
    <property type="protein sequence ID" value="OZM57673.1"/>
    <property type="molecule type" value="Genomic_DNA"/>
</dbReference>
<accession>A0A263BV96</accession>
<protein>
    <submittedName>
        <fullName evidence="1">Thiamine biosynthesis protein ThiS</fullName>
    </submittedName>
</protein>
<dbReference type="CDD" id="cd00565">
    <property type="entry name" value="Ubl_ThiS"/>
    <property type="match status" value="1"/>
</dbReference>
<dbReference type="InterPro" id="IPR012675">
    <property type="entry name" value="Beta-grasp_dom_sf"/>
</dbReference>
<dbReference type="NCBIfam" id="TIGR01683">
    <property type="entry name" value="thiS"/>
    <property type="match status" value="1"/>
</dbReference>
<dbReference type="Pfam" id="PF02597">
    <property type="entry name" value="ThiS"/>
    <property type="match status" value="1"/>
</dbReference>
<name>A0A263BV96_9BACI</name>
<organism evidence="1 2">
    <name type="scientific">Lottiidibacillus patelloidae</name>
    <dbReference type="NCBI Taxonomy" id="2670334"/>
    <lineage>
        <taxon>Bacteria</taxon>
        <taxon>Bacillati</taxon>
        <taxon>Bacillota</taxon>
        <taxon>Bacilli</taxon>
        <taxon>Bacillales</taxon>
        <taxon>Bacillaceae</taxon>
        <taxon>Lottiidibacillus</taxon>
    </lineage>
</organism>
<dbReference type="AlphaFoldDB" id="A0A263BV96"/>
<evidence type="ECO:0000313" key="2">
    <source>
        <dbReference type="Proteomes" id="UP000217083"/>
    </source>
</evidence>
<dbReference type="InterPro" id="IPR010035">
    <property type="entry name" value="Thi_S"/>
</dbReference>
<proteinExistence type="predicted"/>
<dbReference type="PANTHER" id="PTHR34472">
    <property type="entry name" value="SULFUR CARRIER PROTEIN THIS"/>
    <property type="match status" value="1"/>
</dbReference>
<gene>
    <name evidence="1" type="primary">thiS</name>
    <name evidence="1" type="ORF">CIB95_04700</name>
</gene>
<dbReference type="SUPFAM" id="SSF54285">
    <property type="entry name" value="MoaD/ThiS"/>
    <property type="match status" value="1"/>
</dbReference>
<evidence type="ECO:0000313" key="1">
    <source>
        <dbReference type="EMBL" id="OZM57673.1"/>
    </source>
</evidence>
<reference evidence="1 2" key="2">
    <citation type="submission" date="2017-09" db="EMBL/GenBank/DDBJ databases">
        <title>Bacillus patelloidae sp. nov., isolated from the intestinal tract of a marine limpet.</title>
        <authorList>
            <person name="Liu R."/>
            <person name="Dong C."/>
            <person name="Shao Z."/>
        </authorList>
    </citation>
    <scope>NUCLEOTIDE SEQUENCE [LARGE SCALE GENOMIC DNA]</scope>
    <source>
        <strain evidence="1 2">SA5d-4</strain>
    </source>
</reference>
<dbReference type="RefSeq" id="WP_094922588.1">
    <property type="nucleotide sequence ID" value="NZ_NPIA01000002.1"/>
</dbReference>
<sequence length="65" mass="7229">MNVTINGEKKVVTALTISELLEELQLNPGLIVIEIDGEIIDRSNWNEELIKEDINIEIVHFVGGG</sequence>
<dbReference type="PANTHER" id="PTHR34472:SF1">
    <property type="entry name" value="SULFUR CARRIER PROTEIN THIS"/>
    <property type="match status" value="1"/>
</dbReference>
<comment type="caution">
    <text evidence="1">The sequence shown here is derived from an EMBL/GenBank/DDBJ whole genome shotgun (WGS) entry which is preliminary data.</text>
</comment>